<dbReference type="Gene3D" id="3.40.50.720">
    <property type="entry name" value="NAD(P)-binding Rossmann-like Domain"/>
    <property type="match status" value="1"/>
</dbReference>
<evidence type="ECO:0000313" key="4">
    <source>
        <dbReference type="EMBL" id="OGH94985.1"/>
    </source>
</evidence>
<proteinExistence type="inferred from homology"/>
<name>A0A1F6PFN8_9BACT</name>
<sequence length="293" mass="32955">MFNQLTKKVTKVLILGAHGTLGQALVAEFNLPEYVVVGWDREEADVESPQIGRRLVTQKPDIIINATGYNAVDWAEANDDEKNACFKLNAIVPERLAKAAKELKAIFVNYSSDYVFKGDKIEGYKENDKPDPISVYGQSKYEGEKAVVAVGGKYYIIRPSRLFGPVGSSRSVKKNFVDIMIAKKNDSFVKVVNEEEASPTFSLDLAYLTRQIIEQKKPYGIYHGANSGRCNWYIFAQELFKILGKQPKLIPVLGCEFPRAAKRPQYSVLLSTKLSPQRSWQEALEVYLHHVGE</sequence>
<comment type="function">
    <text evidence="2">Catalyzes the reduction of dTDP-6-deoxy-L-lyxo-4-hexulose to yield dTDP-L-rhamnose.</text>
</comment>
<dbReference type="InterPro" id="IPR005913">
    <property type="entry name" value="dTDP_dehydrorham_reduct"/>
</dbReference>
<dbReference type="AlphaFoldDB" id="A0A1F6PFN8"/>
<dbReference type="Proteomes" id="UP000178254">
    <property type="component" value="Unassembled WGS sequence"/>
</dbReference>
<dbReference type="PANTHER" id="PTHR10491">
    <property type="entry name" value="DTDP-4-DEHYDRORHAMNOSE REDUCTASE"/>
    <property type="match status" value="1"/>
</dbReference>
<dbReference type="GO" id="GO:0019305">
    <property type="term" value="P:dTDP-rhamnose biosynthetic process"/>
    <property type="evidence" value="ECO:0007669"/>
    <property type="project" value="UniProtKB-UniPathway"/>
</dbReference>
<dbReference type="InterPro" id="IPR036291">
    <property type="entry name" value="NAD(P)-bd_dom_sf"/>
</dbReference>
<organism evidence="4 5">
    <name type="scientific">Candidatus Magasanikbacteria bacterium RIFOXYD2_FULL_41_14</name>
    <dbReference type="NCBI Taxonomy" id="1798709"/>
    <lineage>
        <taxon>Bacteria</taxon>
        <taxon>Candidatus Magasanikiibacteriota</taxon>
    </lineage>
</organism>
<dbReference type="STRING" id="1798709.A2538_04830"/>
<keyword evidence="2" id="KW-0521">NADP</keyword>
<evidence type="ECO:0000259" key="3">
    <source>
        <dbReference type="Pfam" id="PF04321"/>
    </source>
</evidence>
<dbReference type="GO" id="GO:0008831">
    <property type="term" value="F:dTDP-4-dehydrorhamnose reductase activity"/>
    <property type="evidence" value="ECO:0007669"/>
    <property type="project" value="UniProtKB-EC"/>
</dbReference>
<dbReference type="Gene3D" id="3.90.25.10">
    <property type="entry name" value="UDP-galactose 4-epimerase, domain 1"/>
    <property type="match status" value="1"/>
</dbReference>
<comment type="pathway">
    <text evidence="2">Carbohydrate biosynthesis; dTDP-L-rhamnose biosynthesis.</text>
</comment>
<evidence type="ECO:0000256" key="2">
    <source>
        <dbReference type="RuleBase" id="RU364082"/>
    </source>
</evidence>
<accession>A0A1F6PFN8</accession>
<dbReference type="Pfam" id="PF04321">
    <property type="entry name" value="RmlD_sub_bind"/>
    <property type="match status" value="1"/>
</dbReference>
<dbReference type="SUPFAM" id="SSF51735">
    <property type="entry name" value="NAD(P)-binding Rossmann-fold domains"/>
    <property type="match status" value="1"/>
</dbReference>
<dbReference type="InterPro" id="IPR029903">
    <property type="entry name" value="RmlD-like-bd"/>
</dbReference>
<dbReference type="EC" id="1.1.1.133" evidence="2"/>
<dbReference type="EMBL" id="MFRE01000005">
    <property type="protein sequence ID" value="OGH94985.1"/>
    <property type="molecule type" value="Genomic_DNA"/>
</dbReference>
<dbReference type="PANTHER" id="PTHR10491:SF4">
    <property type="entry name" value="METHIONINE ADENOSYLTRANSFERASE 2 SUBUNIT BETA"/>
    <property type="match status" value="1"/>
</dbReference>
<dbReference type="UniPathway" id="UPA00124"/>
<feature type="domain" description="RmlD-like substrate binding" evidence="3">
    <location>
        <begin position="11"/>
        <end position="290"/>
    </location>
</feature>
<dbReference type="GO" id="GO:0005829">
    <property type="term" value="C:cytosol"/>
    <property type="evidence" value="ECO:0007669"/>
    <property type="project" value="TreeGrafter"/>
</dbReference>
<comment type="caution">
    <text evidence="4">The sequence shown here is derived from an EMBL/GenBank/DDBJ whole genome shotgun (WGS) entry which is preliminary data.</text>
</comment>
<protein>
    <recommendedName>
        <fullName evidence="2">dTDP-4-dehydrorhamnose reductase</fullName>
        <ecNumber evidence="2">1.1.1.133</ecNumber>
    </recommendedName>
</protein>
<comment type="similarity">
    <text evidence="1 2">Belongs to the dTDP-4-dehydrorhamnose reductase family.</text>
</comment>
<evidence type="ECO:0000313" key="5">
    <source>
        <dbReference type="Proteomes" id="UP000178254"/>
    </source>
</evidence>
<gene>
    <name evidence="4" type="ORF">A2538_04830</name>
</gene>
<dbReference type="CDD" id="cd05254">
    <property type="entry name" value="dTDP_HR_like_SDR_e"/>
    <property type="match status" value="1"/>
</dbReference>
<keyword evidence="2" id="KW-0560">Oxidoreductase</keyword>
<evidence type="ECO:0000256" key="1">
    <source>
        <dbReference type="ARBA" id="ARBA00010944"/>
    </source>
</evidence>
<reference evidence="4 5" key="1">
    <citation type="journal article" date="2016" name="Nat. Commun.">
        <title>Thousands of microbial genomes shed light on interconnected biogeochemical processes in an aquifer system.</title>
        <authorList>
            <person name="Anantharaman K."/>
            <person name="Brown C.T."/>
            <person name="Hug L.A."/>
            <person name="Sharon I."/>
            <person name="Castelle C.J."/>
            <person name="Probst A.J."/>
            <person name="Thomas B.C."/>
            <person name="Singh A."/>
            <person name="Wilkins M.J."/>
            <person name="Karaoz U."/>
            <person name="Brodie E.L."/>
            <person name="Williams K.H."/>
            <person name="Hubbard S.S."/>
            <person name="Banfield J.F."/>
        </authorList>
    </citation>
    <scope>NUCLEOTIDE SEQUENCE [LARGE SCALE GENOMIC DNA]</scope>
</reference>
<dbReference type="NCBIfam" id="TIGR01214">
    <property type="entry name" value="rmlD"/>
    <property type="match status" value="1"/>
</dbReference>